<dbReference type="STRING" id="1912961.BU204_26760"/>
<dbReference type="GO" id="GO:0004559">
    <property type="term" value="F:alpha-mannosidase activity"/>
    <property type="evidence" value="ECO:0007669"/>
    <property type="project" value="InterPro"/>
</dbReference>
<keyword evidence="3" id="KW-0378">Hydrolase</keyword>
<evidence type="ECO:0000256" key="2">
    <source>
        <dbReference type="ARBA" id="ARBA00022723"/>
    </source>
</evidence>
<evidence type="ECO:0000256" key="3">
    <source>
        <dbReference type="ARBA" id="ARBA00022801"/>
    </source>
</evidence>
<evidence type="ECO:0000313" key="7">
    <source>
        <dbReference type="EMBL" id="OLF13513.1"/>
    </source>
</evidence>
<evidence type="ECO:0000259" key="6">
    <source>
        <dbReference type="SMART" id="SM00872"/>
    </source>
</evidence>
<dbReference type="Gene3D" id="1.20.1270.50">
    <property type="entry name" value="Glycoside hydrolase family 38, central domain"/>
    <property type="match status" value="1"/>
</dbReference>
<dbReference type="InterPro" id="IPR015341">
    <property type="entry name" value="Glyco_hydro_38_cen"/>
</dbReference>
<reference evidence="7 8" key="1">
    <citation type="submission" date="2016-12" db="EMBL/GenBank/DDBJ databases">
        <title>The draft genome sequence of Actinophytocola sp. 11-183.</title>
        <authorList>
            <person name="Wang W."/>
            <person name="Yuan L."/>
        </authorList>
    </citation>
    <scope>NUCLEOTIDE SEQUENCE [LARGE SCALE GENOMIC DNA]</scope>
    <source>
        <strain evidence="7 8">11-183</strain>
    </source>
</reference>
<dbReference type="PANTHER" id="PTHR46017">
    <property type="entry name" value="ALPHA-MANNOSIDASE 2C1"/>
    <property type="match status" value="1"/>
</dbReference>
<dbReference type="GO" id="GO:0030246">
    <property type="term" value="F:carbohydrate binding"/>
    <property type="evidence" value="ECO:0007669"/>
    <property type="project" value="InterPro"/>
</dbReference>
<dbReference type="Pfam" id="PF07748">
    <property type="entry name" value="Glyco_hydro_38C"/>
    <property type="match status" value="1"/>
</dbReference>
<dbReference type="InterPro" id="IPR027291">
    <property type="entry name" value="Glyco_hydro_38_N_sf"/>
</dbReference>
<dbReference type="Pfam" id="PF01074">
    <property type="entry name" value="Glyco_hydro_38N"/>
    <property type="match status" value="1"/>
</dbReference>
<feature type="compositionally biased region" description="Basic and acidic residues" evidence="5">
    <location>
        <begin position="809"/>
        <end position="827"/>
    </location>
</feature>
<protein>
    <submittedName>
        <fullName evidence="7">Alpha-mannosidase</fullName>
    </submittedName>
</protein>
<comment type="similarity">
    <text evidence="1">Belongs to the glycosyl hydrolase 38 family.</text>
</comment>
<evidence type="ECO:0000256" key="1">
    <source>
        <dbReference type="ARBA" id="ARBA00009792"/>
    </source>
</evidence>
<dbReference type="SMART" id="SM00872">
    <property type="entry name" value="Alpha-mann_mid"/>
    <property type="match status" value="1"/>
</dbReference>
<dbReference type="Gene3D" id="3.20.110.10">
    <property type="entry name" value="Glycoside hydrolase 38, N terminal domain"/>
    <property type="match status" value="1"/>
</dbReference>
<dbReference type="Pfam" id="PF09261">
    <property type="entry name" value="Alpha-mann_mid"/>
    <property type="match status" value="1"/>
</dbReference>
<evidence type="ECO:0000256" key="4">
    <source>
        <dbReference type="ARBA" id="ARBA00023295"/>
    </source>
</evidence>
<dbReference type="Proteomes" id="UP000185596">
    <property type="component" value="Unassembled WGS sequence"/>
</dbReference>
<gene>
    <name evidence="7" type="ORF">BU204_26760</name>
</gene>
<dbReference type="CDD" id="cd10789">
    <property type="entry name" value="GH38N_AMII_ER_cytosolic"/>
    <property type="match status" value="1"/>
</dbReference>
<keyword evidence="8" id="KW-1185">Reference proteome</keyword>
<dbReference type="InterPro" id="IPR000602">
    <property type="entry name" value="Glyco_hydro_38_N"/>
</dbReference>
<name>A0A1Q8CGR0_9PSEU</name>
<keyword evidence="4" id="KW-0326">Glycosidase</keyword>
<dbReference type="Gene3D" id="2.70.98.30">
    <property type="entry name" value="Golgi alpha-mannosidase II, domain 4"/>
    <property type="match status" value="1"/>
</dbReference>
<dbReference type="InterPro" id="IPR011682">
    <property type="entry name" value="Glyco_hydro_38_C"/>
</dbReference>
<dbReference type="GO" id="GO:0009313">
    <property type="term" value="P:oligosaccharide catabolic process"/>
    <property type="evidence" value="ECO:0007669"/>
    <property type="project" value="TreeGrafter"/>
</dbReference>
<feature type="domain" description="Glycoside hydrolase family 38 central" evidence="6">
    <location>
        <begin position="270"/>
        <end position="349"/>
    </location>
</feature>
<feature type="region of interest" description="Disordered" evidence="5">
    <location>
        <begin position="794"/>
        <end position="847"/>
    </location>
</feature>
<keyword evidence="2" id="KW-0479">Metal-binding</keyword>
<dbReference type="GO" id="GO:0006013">
    <property type="term" value="P:mannose metabolic process"/>
    <property type="evidence" value="ECO:0007669"/>
    <property type="project" value="InterPro"/>
</dbReference>
<sequence length="847" mass="93616">MGTPAEQRLLHMIGNAHIDPVWLWQWPEGYQEVRATFASAIDRMTEYPEFVFTSDSVLYLAWVEEHDPELFTEIARRIADGRWQVVGGWWVEPDCNLPGGESFVRQALYSQRYLMDRFGITATVGCNVDPFGHNASLPQILRRSGIDAYLFMRPGPHEMALPGPYFWWESPDGSRVLAYRIPHEYCSSGADLGYQIDKSLAQLPPDAPELMVFYGVGNHGGGPTKANLESIRRLDATGGLPRLRCGSPRDFFDRLVASGRPVPTHAGELQHHAVGCYSAHSGVKRWNRRAENLLARAEKWATVASVVTGARYPAAELEQAWKLVLFNQFHDTLGGAAIEPAYEDSRDQFGHAVSLAGEAFNRAVQSMTRRIDIAPEPEMTPLVVVNPHPWRLVADVEFEFGGFPAPSARAVDDRGEPVAVQRTRSLATVSGWRRRIALAADVPPLGYRVYRIHPDGDRVADPALAVTDTRLENDFLALEVDPETGWLRSLLDKVSGVDLAGGAAHAVVVDDTSDTWGHRVRAYDRAIGTFTPRSVRVVEQGPVRAVLRVVSVYGGSTLTEEYVLGARHRHVDVRITLDWQERQKLLKLRFPTPLTGVRATFEIPYGHLERPADGSEEAAQAWVDVSGELPDGRPAGLAVLNDGKYGHDVLDGDIGITAARSPVYAWHEPKELEPDERYSFQDQGRQEFTYRLVPHAGDWRDADVVRLAAELNQPAFPLLESYHDGDLPQARSFMSVSGGDVLASVLKVAEDDPGAVVVRAYETAGRGGEATIEVLGRSVTARFGPAEIRTFRVPTDPGAPVVETDLVEWEDRPRGQTARTEEPRRDAPPVAAGPEEPPHVSRAGIET</sequence>
<dbReference type="InterPro" id="IPR028995">
    <property type="entry name" value="Glyco_hydro_57/38_cen_sf"/>
</dbReference>
<dbReference type="GO" id="GO:0046872">
    <property type="term" value="F:metal ion binding"/>
    <property type="evidence" value="ECO:0007669"/>
    <property type="project" value="UniProtKB-KW"/>
</dbReference>
<evidence type="ECO:0000256" key="5">
    <source>
        <dbReference type="SAM" id="MobiDB-lite"/>
    </source>
</evidence>
<dbReference type="PANTHER" id="PTHR46017:SF1">
    <property type="entry name" value="ALPHA-MANNOSIDASE 2C1"/>
    <property type="match status" value="1"/>
</dbReference>
<dbReference type="RefSeq" id="WP_075128529.1">
    <property type="nucleotide sequence ID" value="NZ_MSIE01000054.1"/>
</dbReference>
<evidence type="ECO:0000313" key="8">
    <source>
        <dbReference type="Proteomes" id="UP000185596"/>
    </source>
</evidence>
<dbReference type="EMBL" id="MSIE01000054">
    <property type="protein sequence ID" value="OLF13513.1"/>
    <property type="molecule type" value="Genomic_DNA"/>
</dbReference>
<dbReference type="InterPro" id="IPR037094">
    <property type="entry name" value="Glyco_hydro_38_cen_sf"/>
</dbReference>
<organism evidence="7 8">
    <name type="scientific">Actinophytocola xanthii</name>
    <dbReference type="NCBI Taxonomy" id="1912961"/>
    <lineage>
        <taxon>Bacteria</taxon>
        <taxon>Bacillati</taxon>
        <taxon>Actinomycetota</taxon>
        <taxon>Actinomycetes</taxon>
        <taxon>Pseudonocardiales</taxon>
        <taxon>Pseudonocardiaceae</taxon>
    </lineage>
</organism>
<dbReference type="InterPro" id="IPR011013">
    <property type="entry name" value="Gal_mutarotase_sf_dom"/>
</dbReference>
<dbReference type="SUPFAM" id="SSF74650">
    <property type="entry name" value="Galactose mutarotase-like"/>
    <property type="match status" value="1"/>
</dbReference>
<dbReference type="FunFam" id="1.20.1270.50:FF:000004">
    <property type="entry name" value="alpha-mannosidase 2C1 isoform X1"/>
    <property type="match status" value="1"/>
</dbReference>
<comment type="caution">
    <text evidence="7">The sequence shown here is derived from an EMBL/GenBank/DDBJ whole genome shotgun (WGS) entry which is preliminary data.</text>
</comment>
<dbReference type="AlphaFoldDB" id="A0A1Q8CGR0"/>
<dbReference type="SUPFAM" id="SSF88713">
    <property type="entry name" value="Glycoside hydrolase/deacetylase"/>
    <property type="match status" value="1"/>
</dbReference>
<accession>A0A1Q8CGR0</accession>
<dbReference type="InterPro" id="IPR011330">
    <property type="entry name" value="Glyco_hydro/deAcase_b/a-brl"/>
</dbReference>
<proteinExistence type="inferred from homology"/>
<dbReference type="SUPFAM" id="SSF88688">
    <property type="entry name" value="Families 57/38 glycoside transferase middle domain"/>
    <property type="match status" value="1"/>
</dbReference>